<dbReference type="Pfam" id="PF13378">
    <property type="entry name" value="MR_MLE_C"/>
    <property type="match status" value="1"/>
</dbReference>
<accession>A0A418KM29</accession>
<dbReference type="Gene3D" id="3.20.20.120">
    <property type="entry name" value="Enolase-like C-terminal domain"/>
    <property type="match status" value="1"/>
</dbReference>
<dbReference type="PANTHER" id="PTHR48080">
    <property type="entry name" value="D-GALACTONATE DEHYDRATASE-RELATED"/>
    <property type="match status" value="1"/>
</dbReference>
<dbReference type="SUPFAM" id="SSF54826">
    <property type="entry name" value="Enolase N-terminal domain-like"/>
    <property type="match status" value="1"/>
</dbReference>
<evidence type="ECO:0000259" key="1">
    <source>
        <dbReference type="SMART" id="SM00922"/>
    </source>
</evidence>
<dbReference type="InterPro" id="IPR029017">
    <property type="entry name" value="Enolase-like_N"/>
</dbReference>
<evidence type="ECO:0000313" key="2">
    <source>
        <dbReference type="EMBL" id="RIQ19004.1"/>
    </source>
</evidence>
<gene>
    <name evidence="2" type="ORF">DY240_20270</name>
</gene>
<dbReference type="InterPro" id="IPR034593">
    <property type="entry name" value="DgoD-like"/>
</dbReference>
<dbReference type="OrthoDB" id="9796450at2"/>
<dbReference type="EMBL" id="QUAL01000184">
    <property type="protein sequence ID" value="RIQ19004.1"/>
    <property type="molecule type" value="Genomic_DNA"/>
</dbReference>
<dbReference type="InterPro" id="IPR013342">
    <property type="entry name" value="Mandelate_racemase_C"/>
</dbReference>
<sequence>MRITHLTATPYRVPRRSVMTSALGEQHWSEYGLVRLGLEDGTEGIGEISLIWHGDGARLCTLVDDLVAPVVVGADVFEYTRIVGAVRRAFEFGRHSQTAVAAVEMAVLDAQGKLLGRPVVDLLGGRSLDRVRLSMSLSIAAARECVREAAGYVDAGFTAVKVKAHRDADHLVATVAALRKEFGDDLGIRVDLNMACVTAKEAVRTIRRLEGYDVLSVEQPLHPDDHDGLALVRERTDAPVMVDESVWTPEDARAVLARGAADFINVYVAESGGIRPARLIAEMAALHHVGIAIGSMPETGAGTSAAAHLAFSLPRLEHPSDVAGWLYHADDVVSTDLEIADGHLLPPTRPGLGIDVDEERLERHAI</sequence>
<dbReference type="Proteomes" id="UP000284057">
    <property type="component" value="Unassembled WGS sequence"/>
</dbReference>
<dbReference type="AlphaFoldDB" id="A0A418KM29"/>
<dbReference type="InterPro" id="IPR029065">
    <property type="entry name" value="Enolase_C-like"/>
</dbReference>
<protein>
    <recommendedName>
        <fullName evidence="1">Mandelate racemase/muconate lactonizing enzyme C-terminal domain-containing protein</fullName>
    </recommendedName>
</protein>
<dbReference type="Pfam" id="PF02746">
    <property type="entry name" value="MR_MLE_N"/>
    <property type="match status" value="1"/>
</dbReference>
<reference evidence="2 3" key="1">
    <citation type="submission" date="2018-09" db="EMBL/GenBank/DDBJ databases">
        <title>Isolation, diversity and antifungal activity of actinobacteria from wheat.</title>
        <authorList>
            <person name="Han C."/>
        </authorList>
    </citation>
    <scope>NUCLEOTIDE SEQUENCE [LARGE SCALE GENOMIC DNA]</scope>
    <source>
        <strain evidence="2 3">NEAU-YY265</strain>
    </source>
</reference>
<name>A0A418KM29_9ACTN</name>
<dbReference type="Gene3D" id="3.30.390.10">
    <property type="entry name" value="Enolase-like, N-terminal domain"/>
    <property type="match status" value="1"/>
</dbReference>
<dbReference type="SMART" id="SM00922">
    <property type="entry name" value="MR_MLE"/>
    <property type="match status" value="1"/>
</dbReference>
<dbReference type="RefSeq" id="WP_119661662.1">
    <property type="nucleotide sequence ID" value="NZ_QUAL01000184.1"/>
</dbReference>
<keyword evidence="3" id="KW-1185">Reference proteome</keyword>
<proteinExistence type="predicted"/>
<evidence type="ECO:0000313" key="3">
    <source>
        <dbReference type="Proteomes" id="UP000284057"/>
    </source>
</evidence>
<dbReference type="SFLD" id="SFLDG00180">
    <property type="entry name" value="muconate_cycloisomerase"/>
    <property type="match status" value="1"/>
</dbReference>
<dbReference type="InterPro" id="IPR013341">
    <property type="entry name" value="Mandelate_racemase_N_dom"/>
</dbReference>
<feature type="domain" description="Mandelate racemase/muconate lactonizing enzyme C-terminal" evidence="1">
    <location>
        <begin position="142"/>
        <end position="239"/>
    </location>
</feature>
<organism evidence="2 3">
    <name type="scientific">Jiangella rhizosphaerae</name>
    <dbReference type="NCBI Taxonomy" id="2293569"/>
    <lineage>
        <taxon>Bacteria</taxon>
        <taxon>Bacillati</taxon>
        <taxon>Actinomycetota</taxon>
        <taxon>Actinomycetes</taxon>
        <taxon>Jiangellales</taxon>
        <taxon>Jiangellaceae</taxon>
        <taxon>Jiangella</taxon>
    </lineage>
</organism>
<dbReference type="SUPFAM" id="SSF51604">
    <property type="entry name" value="Enolase C-terminal domain-like"/>
    <property type="match status" value="1"/>
</dbReference>
<comment type="caution">
    <text evidence="2">The sequence shown here is derived from an EMBL/GenBank/DDBJ whole genome shotgun (WGS) entry which is preliminary data.</text>
</comment>
<dbReference type="SFLD" id="SFLDS00001">
    <property type="entry name" value="Enolase"/>
    <property type="match status" value="1"/>
</dbReference>
<dbReference type="InterPro" id="IPR036849">
    <property type="entry name" value="Enolase-like_C_sf"/>
</dbReference>